<reference evidence="2" key="1">
    <citation type="submission" date="2018-05" db="EMBL/GenBank/DDBJ databases">
        <authorList>
            <person name="Lanie J.A."/>
            <person name="Ng W.-L."/>
            <person name="Kazmierczak K.M."/>
            <person name="Andrzejewski T.M."/>
            <person name="Davidsen T.M."/>
            <person name="Wayne K.J."/>
            <person name="Tettelin H."/>
            <person name="Glass J.I."/>
            <person name="Rusch D."/>
            <person name="Podicherti R."/>
            <person name="Tsui H.-C.T."/>
            <person name="Winkler M.E."/>
        </authorList>
    </citation>
    <scope>NUCLEOTIDE SEQUENCE</scope>
</reference>
<dbReference type="PANTHER" id="PTHR13832">
    <property type="entry name" value="PROTEIN PHOSPHATASE 2C"/>
    <property type="match status" value="1"/>
</dbReference>
<sequence length="262" mass="27560">MCLIVNGATDVGRVRDHNEDSILALGAEQSPPGTDALLVVADGMGGHAAGEVASGMAISKIGERLGSGGFTTELADGLEYALSTLLQDVNSLVQSAGQDGDKRGMGTTCTLAVIKDKRLYYAHVGDSRAYLFRDDKLRQITTDHSWVEEMVRAGIISREAARTHPNRNMVTRAIGLDADVVVDTGSCALHDGDLIILCSDGLNSMLADEDIQSVVETSSHETICVDLIEAANQAGGHDNISVTVAYFGSGDANLKSTPPSSR</sequence>
<protein>
    <recommendedName>
        <fullName evidence="1">PPM-type phosphatase domain-containing protein</fullName>
    </recommendedName>
</protein>
<evidence type="ECO:0000313" key="2">
    <source>
        <dbReference type="EMBL" id="SUZ65003.1"/>
    </source>
</evidence>
<dbReference type="InterPro" id="IPR036457">
    <property type="entry name" value="PPM-type-like_dom_sf"/>
</dbReference>
<dbReference type="PANTHER" id="PTHR13832:SF827">
    <property type="entry name" value="PROTEIN PHOSPHATASE 1L"/>
    <property type="match status" value="1"/>
</dbReference>
<gene>
    <name evidence="2" type="ORF">METZ01_LOCUS17857</name>
</gene>
<dbReference type="InterPro" id="IPR015655">
    <property type="entry name" value="PP2C"/>
</dbReference>
<proteinExistence type="predicted"/>
<dbReference type="Pfam" id="PF13672">
    <property type="entry name" value="PP2C_2"/>
    <property type="match status" value="1"/>
</dbReference>
<accession>A0A381PHS6</accession>
<dbReference type="NCBIfam" id="NF033484">
    <property type="entry name" value="Stp1_PP2C_phos"/>
    <property type="match status" value="1"/>
</dbReference>
<organism evidence="2">
    <name type="scientific">marine metagenome</name>
    <dbReference type="NCBI Taxonomy" id="408172"/>
    <lineage>
        <taxon>unclassified sequences</taxon>
        <taxon>metagenomes</taxon>
        <taxon>ecological metagenomes</taxon>
    </lineage>
</organism>
<dbReference type="Gene3D" id="3.60.40.10">
    <property type="entry name" value="PPM-type phosphatase domain"/>
    <property type="match status" value="1"/>
</dbReference>
<evidence type="ECO:0000259" key="1">
    <source>
        <dbReference type="PROSITE" id="PS51746"/>
    </source>
</evidence>
<dbReference type="SMART" id="SM00331">
    <property type="entry name" value="PP2C_SIG"/>
    <property type="match status" value="1"/>
</dbReference>
<dbReference type="PROSITE" id="PS51746">
    <property type="entry name" value="PPM_2"/>
    <property type="match status" value="1"/>
</dbReference>
<dbReference type="SUPFAM" id="SSF81606">
    <property type="entry name" value="PP2C-like"/>
    <property type="match status" value="1"/>
</dbReference>
<feature type="domain" description="PPM-type phosphatase" evidence="1">
    <location>
        <begin position="4"/>
        <end position="247"/>
    </location>
</feature>
<dbReference type="CDD" id="cd00143">
    <property type="entry name" value="PP2Cc"/>
    <property type="match status" value="1"/>
</dbReference>
<name>A0A381PHS6_9ZZZZ</name>
<dbReference type="GO" id="GO:0004722">
    <property type="term" value="F:protein serine/threonine phosphatase activity"/>
    <property type="evidence" value="ECO:0007669"/>
    <property type="project" value="InterPro"/>
</dbReference>
<dbReference type="SMART" id="SM00332">
    <property type="entry name" value="PP2Cc"/>
    <property type="match status" value="1"/>
</dbReference>
<dbReference type="AlphaFoldDB" id="A0A381PHS6"/>
<dbReference type="EMBL" id="UINC01000948">
    <property type="protein sequence ID" value="SUZ65003.1"/>
    <property type="molecule type" value="Genomic_DNA"/>
</dbReference>
<dbReference type="InterPro" id="IPR001932">
    <property type="entry name" value="PPM-type_phosphatase-like_dom"/>
</dbReference>